<dbReference type="InterPro" id="IPR010359">
    <property type="entry name" value="IrrE_HExxH"/>
</dbReference>
<evidence type="ECO:0000259" key="1">
    <source>
        <dbReference type="Pfam" id="PF06114"/>
    </source>
</evidence>
<evidence type="ECO:0000313" key="2">
    <source>
        <dbReference type="EMBL" id="MCQ1951578.1"/>
    </source>
</evidence>
<accession>A0ABT1NV15</accession>
<name>A0ABT1NV15_9MICC</name>
<protein>
    <submittedName>
        <fullName evidence="2">ImmA/IrrE family metallo-endopeptidase</fullName>
    </submittedName>
</protein>
<organism evidence="2 3">
    <name type="scientific">Arthrobacter jinronghuae</name>
    <dbReference type="NCBI Taxonomy" id="2964609"/>
    <lineage>
        <taxon>Bacteria</taxon>
        <taxon>Bacillati</taxon>
        <taxon>Actinomycetota</taxon>
        <taxon>Actinomycetes</taxon>
        <taxon>Micrococcales</taxon>
        <taxon>Micrococcaceae</taxon>
        <taxon>Arthrobacter</taxon>
    </lineage>
</organism>
<reference evidence="2 3" key="1">
    <citation type="submission" date="2022-07" db="EMBL/GenBank/DDBJ databases">
        <title>Novel species in genus Arthrobacter.</title>
        <authorList>
            <person name="Liu Y."/>
        </authorList>
    </citation>
    <scope>NUCLEOTIDE SEQUENCE [LARGE SCALE GENOMIC DNA]</scope>
    <source>
        <strain evidence="3">zg-Y859</strain>
    </source>
</reference>
<sequence>MHLDLIAADLGVGIREGILPGGWWGAYSHQHHSITLLPGLPPIQYRSTLAHELGHAHYRHRGSIPKYEWQASVWAARQLIDHDRFMAAVLEADRVAGVASILEVMPTDVDTYVRALSGKDRRHLQKQLSMAKAI</sequence>
<gene>
    <name evidence="2" type="ORF">NNX28_16800</name>
</gene>
<dbReference type="Proteomes" id="UP001206924">
    <property type="component" value="Unassembled WGS sequence"/>
</dbReference>
<dbReference type="Pfam" id="PF06114">
    <property type="entry name" value="Peptidase_M78"/>
    <property type="match status" value="1"/>
</dbReference>
<dbReference type="RefSeq" id="WP_255866586.1">
    <property type="nucleotide sequence ID" value="NZ_CP104263.1"/>
</dbReference>
<evidence type="ECO:0000313" key="3">
    <source>
        <dbReference type="Proteomes" id="UP001206924"/>
    </source>
</evidence>
<keyword evidence="3" id="KW-1185">Reference proteome</keyword>
<proteinExistence type="predicted"/>
<feature type="domain" description="IrrE N-terminal-like" evidence="1">
    <location>
        <begin position="27"/>
        <end position="94"/>
    </location>
</feature>
<dbReference type="SUPFAM" id="SSF55486">
    <property type="entry name" value="Metalloproteases ('zincins'), catalytic domain"/>
    <property type="match status" value="1"/>
</dbReference>
<dbReference type="EMBL" id="JANFLP010000020">
    <property type="protein sequence ID" value="MCQ1951578.1"/>
    <property type="molecule type" value="Genomic_DNA"/>
</dbReference>
<comment type="caution">
    <text evidence="2">The sequence shown here is derived from an EMBL/GenBank/DDBJ whole genome shotgun (WGS) entry which is preliminary data.</text>
</comment>